<protein>
    <submittedName>
        <fullName evidence="1">Uncharacterized protein</fullName>
    </submittedName>
</protein>
<organism evidence="1 2">
    <name type="scientific">Dillenia turbinata</name>
    <dbReference type="NCBI Taxonomy" id="194707"/>
    <lineage>
        <taxon>Eukaryota</taxon>
        <taxon>Viridiplantae</taxon>
        <taxon>Streptophyta</taxon>
        <taxon>Embryophyta</taxon>
        <taxon>Tracheophyta</taxon>
        <taxon>Spermatophyta</taxon>
        <taxon>Magnoliopsida</taxon>
        <taxon>eudicotyledons</taxon>
        <taxon>Gunneridae</taxon>
        <taxon>Pentapetalae</taxon>
        <taxon>Dilleniales</taxon>
        <taxon>Dilleniaceae</taxon>
        <taxon>Dillenia</taxon>
    </lineage>
</organism>
<evidence type="ECO:0000313" key="2">
    <source>
        <dbReference type="Proteomes" id="UP001370490"/>
    </source>
</evidence>
<dbReference type="PANTHER" id="PTHR47604">
    <property type="entry name" value="ADENYLYL CYCLASE"/>
    <property type="match status" value="1"/>
</dbReference>
<dbReference type="PANTHER" id="PTHR47604:SF1">
    <property type="entry name" value="ADENYLYL CYCLASE"/>
    <property type="match status" value="1"/>
</dbReference>
<keyword evidence="2" id="KW-1185">Reference proteome</keyword>
<name>A0AAN8VB17_9MAGN</name>
<comment type="caution">
    <text evidence="1">The sequence shown here is derived from an EMBL/GenBank/DDBJ whole genome shotgun (WGS) entry which is preliminary data.</text>
</comment>
<dbReference type="Proteomes" id="UP001370490">
    <property type="component" value="Unassembled WGS sequence"/>
</dbReference>
<proteinExistence type="predicted"/>
<dbReference type="EMBL" id="JBAMMX010000012">
    <property type="protein sequence ID" value="KAK6930114.1"/>
    <property type="molecule type" value="Genomic_DNA"/>
</dbReference>
<evidence type="ECO:0000313" key="1">
    <source>
        <dbReference type="EMBL" id="KAK6930114.1"/>
    </source>
</evidence>
<reference evidence="1 2" key="1">
    <citation type="submission" date="2023-12" db="EMBL/GenBank/DDBJ databases">
        <title>A high-quality genome assembly for Dillenia turbinata (Dilleniales).</title>
        <authorList>
            <person name="Chanderbali A."/>
        </authorList>
    </citation>
    <scope>NUCLEOTIDE SEQUENCE [LARGE SCALE GENOMIC DNA]</scope>
    <source>
        <strain evidence="1">LSX21</strain>
        <tissue evidence="1">Leaf</tissue>
    </source>
</reference>
<dbReference type="AlphaFoldDB" id="A0AAN8VB17"/>
<feature type="non-terminal residue" evidence="1">
    <location>
        <position position="1"/>
    </location>
</feature>
<gene>
    <name evidence="1" type="ORF">RJ641_004208</name>
</gene>
<sequence length="359" mass="41208">AKRYTSPFFSQIEYSLSLKKCKSYQKPKNYLGFYLPNSSFTPLNLCLQSMSNSNNEHGLNTHSSQLPSKRGRFNRLRLLLQLLQCIDKMLKSVKETRSMPPNAWLWSLIEKCSNSEDIKLLFDILQHHRRFRLSNLRIHDNFNCNLCREVTCACVRVGALDHGKKALWKHNVYGLTPTLHAKEQNDSKLMVQVMKLLKKNHLPLQPGTADIVFSICYNTDNWELMTKYSKKFVRAGVKLRQTSFDLWMDFAAKIGDTESLWKIEKLRSELMKQHTLATGFSCAKGFLLERKPESAAAIIQVLYETLSDAKREGITDELRKLVLATALKTDLFLMVTGPTELGLQMRVNLEDLNAESVPS</sequence>
<accession>A0AAN8VB17</accession>